<evidence type="ECO:0000256" key="5">
    <source>
        <dbReference type="ARBA" id="ARBA00011270"/>
    </source>
</evidence>
<feature type="modified residue" description="N6-(pyridoxal phosphate)lysine" evidence="12">
    <location>
        <position position="83"/>
    </location>
</feature>
<comment type="subunit">
    <text evidence="5 12">Tetramer of two alpha and two beta chains.</text>
</comment>
<name>A0A2D6M141_9ARCH</name>
<dbReference type="InterPro" id="IPR006654">
    <property type="entry name" value="Trp_synth_beta"/>
</dbReference>
<dbReference type="PANTHER" id="PTHR48077:SF3">
    <property type="entry name" value="TRYPTOPHAN SYNTHASE"/>
    <property type="match status" value="1"/>
</dbReference>
<dbReference type="Proteomes" id="UP000226592">
    <property type="component" value="Unassembled WGS sequence"/>
</dbReference>
<organism evidence="14 15">
    <name type="scientific">Candidatus Iainarchaeum sp</name>
    <dbReference type="NCBI Taxonomy" id="3101447"/>
    <lineage>
        <taxon>Archaea</taxon>
        <taxon>Candidatus Iainarchaeota</taxon>
        <taxon>Candidatus Iainarchaeia</taxon>
        <taxon>Candidatus Iainarchaeales</taxon>
        <taxon>Candidatus Iainarchaeaceae</taxon>
        <taxon>Candidatus Iainarchaeum</taxon>
    </lineage>
</organism>
<evidence type="ECO:0000259" key="13">
    <source>
        <dbReference type="Pfam" id="PF00291"/>
    </source>
</evidence>
<accession>A0A2D6M141</accession>
<dbReference type="Pfam" id="PF00291">
    <property type="entry name" value="PALP"/>
    <property type="match status" value="1"/>
</dbReference>
<comment type="pathway">
    <text evidence="3 12">Amino-acid biosynthesis; L-tryptophan biosynthesis; L-tryptophan from chorismate: step 5/5.</text>
</comment>
<evidence type="ECO:0000313" key="14">
    <source>
        <dbReference type="EMBL" id="MAG22144.1"/>
    </source>
</evidence>
<dbReference type="AlphaFoldDB" id="A0A2D6M141"/>
<evidence type="ECO:0000256" key="9">
    <source>
        <dbReference type="ARBA" id="ARBA00023141"/>
    </source>
</evidence>
<protein>
    <recommendedName>
        <fullName evidence="12">Tryptophan synthase beta chain</fullName>
        <ecNumber evidence="12">4.2.1.20</ecNumber>
    </recommendedName>
</protein>
<evidence type="ECO:0000256" key="8">
    <source>
        <dbReference type="ARBA" id="ARBA00022898"/>
    </source>
</evidence>
<comment type="caution">
    <text evidence="14">The sequence shown here is derived from an EMBL/GenBank/DDBJ whole genome shotgun (WGS) entry which is preliminary data.</text>
</comment>
<evidence type="ECO:0000256" key="6">
    <source>
        <dbReference type="ARBA" id="ARBA00022605"/>
    </source>
</evidence>
<evidence type="ECO:0000256" key="11">
    <source>
        <dbReference type="ARBA" id="ARBA00049047"/>
    </source>
</evidence>
<dbReference type="InterPro" id="IPR023026">
    <property type="entry name" value="Trp_synth_beta/beta-like"/>
</dbReference>
<evidence type="ECO:0000256" key="4">
    <source>
        <dbReference type="ARBA" id="ARBA00009982"/>
    </source>
</evidence>
<evidence type="ECO:0000256" key="3">
    <source>
        <dbReference type="ARBA" id="ARBA00004733"/>
    </source>
</evidence>
<comment type="cofactor">
    <cofactor evidence="1 12">
        <name>pyridoxal 5'-phosphate</name>
        <dbReference type="ChEBI" id="CHEBI:597326"/>
    </cofactor>
</comment>
<dbReference type="HAMAP" id="MF_00133">
    <property type="entry name" value="Trp_synth_beta"/>
    <property type="match status" value="1"/>
</dbReference>
<keyword evidence="9 12" id="KW-0057">Aromatic amino acid biosynthesis</keyword>
<feature type="domain" description="Tryptophan synthase beta chain-like PALP" evidence="13">
    <location>
        <begin position="49"/>
        <end position="376"/>
    </location>
</feature>
<comment type="similarity">
    <text evidence="4 12">Belongs to the TrpB family.</text>
</comment>
<dbReference type="CDD" id="cd06446">
    <property type="entry name" value="Trp-synth_B"/>
    <property type="match status" value="1"/>
</dbReference>
<dbReference type="InterPro" id="IPR006653">
    <property type="entry name" value="Trp_synth_b_CS"/>
</dbReference>
<dbReference type="InterPro" id="IPR001926">
    <property type="entry name" value="TrpB-like_PALP"/>
</dbReference>
<dbReference type="SUPFAM" id="SSF53686">
    <property type="entry name" value="Tryptophan synthase beta subunit-like PLP-dependent enzymes"/>
    <property type="match status" value="1"/>
</dbReference>
<gene>
    <name evidence="12 14" type="primary">trpB</name>
    <name evidence="14" type="ORF">CL943_02465</name>
</gene>
<comment type="catalytic activity">
    <reaction evidence="11 12">
        <text>(1S,2R)-1-C-(indol-3-yl)glycerol 3-phosphate + L-serine = D-glyceraldehyde 3-phosphate + L-tryptophan + H2O</text>
        <dbReference type="Rhea" id="RHEA:10532"/>
        <dbReference type="ChEBI" id="CHEBI:15377"/>
        <dbReference type="ChEBI" id="CHEBI:33384"/>
        <dbReference type="ChEBI" id="CHEBI:57912"/>
        <dbReference type="ChEBI" id="CHEBI:58866"/>
        <dbReference type="ChEBI" id="CHEBI:59776"/>
        <dbReference type="EC" id="4.2.1.20"/>
    </reaction>
</comment>
<dbReference type="PANTHER" id="PTHR48077">
    <property type="entry name" value="TRYPTOPHAN SYNTHASE-RELATED"/>
    <property type="match status" value="1"/>
</dbReference>
<dbReference type="EMBL" id="NZBU01000008">
    <property type="protein sequence ID" value="MAG22144.1"/>
    <property type="molecule type" value="Genomic_DNA"/>
</dbReference>
<dbReference type="FunFam" id="3.40.50.1100:FF:000004">
    <property type="entry name" value="Tryptophan synthase beta chain"/>
    <property type="match status" value="1"/>
</dbReference>
<evidence type="ECO:0000256" key="10">
    <source>
        <dbReference type="ARBA" id="ARBA00023239"/>
    </source>
</evidence>
<evidence type="ECO:0000256" key="7">
    <source>
        <dbReference type="ARBA" id="ARBA00022822"/>
    </source>
</evidence>
<keyword evidence="7 12" id="KW-0822">Tryptophan biosynthesis</keyword>
<dbReference type="UniPathway" id="UPA00035">
    <property type="reaction ID" value="UER00044"/>
</dbReference>
<comment type="function">
    <text evidence="2 12">The beta subunit is responsible for the synthesis of L-tryptophan from indole and L-serine.</text>
</comment>
<keyword evidence="8 12" id="KW-0663">Pyridoxal phosphate</keyword>
<evidence type="ECO:0000256" key="12">
    <source>
        <dbReference type="HAMAP-Rule" id="MF_00133"/>
    </source>
</evidence>
<evidence type="ECO:0000256" key="2">
    <source>
        <dbReference type="ARBA" id="ARBA00002786"/>
    </source>
</evidence>
<dbReference type="GO" id="GO:0005737">
    <property type="term" value="C:cytoplasm"/>
    <property type="evidence" value="ECO:0007669"/>
    <property type="project" value="TreeGrafter"/>
</dbReference>
<reference evidence="15" key="1">
    <citation type="submission" date="2017-09" db="EMBL/GenBank/DDBJ databases">
        <title>The Reconstruction of 2,631 Draft Metagenome-Assembled Genomes from the Global Oceans.</title>
        <authorList>
            <person name="Tully B.J."/>
            <person name="Graham E.D."/>
            <person name="Heidelberg J.F."/>
        </authorList>
    </citation>
    <scope>NUCLEOTIDE SEQUENCE [LARGE SCALE GENOMIC DNA]</scope>
</reference>
<dbReference type="Gene3D" id="3.40.50.1100">
    <property type="match status" value="2"/>
</dbReference>
<dbReference type="GO" id="GO:0004834">
    <property type="term" value="F:tryptophan synthase activity"/>
    <property type="evidence" value="ECO:0007669"/>
    <property type="project" value="UniProtKB-UniRule"/>
</dbReference>
<evidence type="ECO:0000313" key="15">
    <source>
        <dbReference type="Proteomes" id="UP000226592"/>
    </source>
</evidence>
<sequence>MKGRFGEFGGQYIPETLMPAIEELEKAFEKCRKDKKFNAEFQKLLSEYAGRPTPLTFAGNLSKRLGCKIYLKREDLAHTGAHKINNALGQALLAKKMGKTRIIAETGAGQHGTATAIAAAKLGMECEIYMGTVDIERQKPNVLRMRLAGARVNPVSSGSKTLKDAINECLRDWTASCENTHYLLGSVLGPAPYPEMVAHFQKMIGEEAKQQIKKAEGKLPKAIIACVGGGSNAIGIFKAFVPDKKVELVGVEAGGFGIEGGKHAARFADPKLGRSGVLHGTFTYVLQDKFGQIYNTHSVSAGLDYSAVGPEHSMLREMKRAQYTYATDKEALDAFKILSQEEGIIPALESSHAVAYALKYAKKCKKNDIIIINISGRGDKDLDTVIKEMGDSLD</sequence>
<dbReference type="NCBIfam" id="TIGR00263">
    <property type="entry name" value="trpB"/>
    <property type="match status" value="1"/>
</dbReference>
<proteinExistence type="inferred from homology"/>
<dbReference type="InterPro" id="IPR036052">
    <property type="entry name" value="TrpB-like_PALP_sf"/>
</dbReference>
<evidence type="ECO:0000256" key="1">
    <source>
        <dbReference type="ARBA" id="ARBA00001933"/>
    </source>
</evidence>
<dbReference type="PROSITE" id="PS00168">
    <property type="entry name" value="TRP_SYNTHASE_BETA"/>
    <property type="match status" value="1"/>
</dbReference>
<dbReference type="FunFam" id="3.40.50.1100:FF:000001">
    <property type="entry name" value="Tryptophan synthase beta chain"/>
    <property type="match status" value="1"/>
</dbReference>
<keyword evidence="6 12" id="KW-0028">Amino-acid biosynthesis</keyword>
<dbReference type="EC" id="4.2.1.20" evidence="12"/>
<dbReference type="PIRSF" id="PIRSF001413">
    <property type="entry name" value="Trp_syn_beta"/>
    <property type="match status" value="1"/>
</dbReference>
<keyword evidence="10 12" id="KW-0456">Lyase</keyword>